<dbReference type="EMBL" id="KN834794">
    <property type="protein sequence ID" value="KIK56898.1"/>
    <property type="molecule type" value="Genomic_DNA"/>
</dbReference>
<proteinExistence type="predicted"/>
<dbReference type="Gene3D" id="3.20.20.150">
    <property type="entry name" value="Divalent-metal-dependent TIM barrel enzymes"/>
    <property type="match status" value="1"/>
</dbReference>
<evidence type="ECO:0000313" key="3">
    <source>
        <dbReference type="Proteomes" id="UP000053593"/>
    </source>
</evidence>
<dbReference type="PANTHER" id="PTHR12110">
    <property type="entry name" value="HYDROXYPYRUVATE ISOMERASE"/>
    <property type="match status" value="1"/>
</dbReference>
<dbReference type="InterPro" id="IPR013022">
    <property type="entry name" value="Xyl_isomerase-like_TIM-brl"/>
</dbReference>
<dbReference type="PANTHER" id="PTHR12110:SF56">
    <property type="entry name" value="DEHYDRATASE, PUTATIVE (AFU_ORTHOLOGUE AFUA_6G08740)-RELATED"/>
    <property type="match status" value="1"/>
</dbReference>
<dbReference type="HOGENOM" id="CLU_035063_0_2_1"/>
<dbReference type="InterPro" id="IPR050312">
    <property type="entry name" value="IolE/XylAMocC-like"/>
</dbReference>
<keyword evidence="3" id="KW-1185">Reference proteome</keyword>
<protein>
    <recommendedName>
        <fullName evidence="1">Xylose isomerase-like TIM barrel domain-containing protein</fullName>
    </recommendedName>
</protein>
<reference evidence="2 3" key="1">
    <citation type="submission" date="2014-04" db="EMBL/GenBank/DDBJ databases">
        <title>Evolutionary Origins and Diversification of the Mycorrhizal Mutualists.</title>
        <authorList>
            <consortium name="DOE Joint Genome Institute"/>
            <consortium name="Mycorrhizal Genomics Consortium"/>
            <person name="Kohler A."/>
            <person name="Kuo A."/>
            <person name="Nagy L.G."/>
            <person name="Floudas D."/>
            <person name="Copeland A."/>
            <person name="Barry K.W."/>
            <person name="Cichocki N."/>
            <person name="Veneault-Fourrey C."/>
            <person name="LaButti K."/>
            <person name="Lindquist E.A."/>
            <person name="Lipzen A."/>
            <person name="Lundell T."/>
            <person name="Morin E."/>
            <person name="Murat C."/>
            <person name="Riley R."/>
            <person name="Ohm R."/>
            <person name="Sun H."/>
            <person name="Tunlid A."/>
            <person name="Henrissat B."/>
            <person name="Grigoriev I.V."/>
            <person name="Hibbett D.S."/>
            <person name="Martin F."/>
        </authorList>
    </citation>
    <scope>NUCLEOTIDE SEQUENCE [LARGE SCALE GENOMIC DNA]</scope>
    <source>
        <strain evidence="2 3">FD-317 M1</strain>
    </source>
</reference>
<dbReference type="AlphaFoldDB" id="A0A0D0CNN8"/>
<feature type="domain" description="Xylose isomerase-like TIM barrel" evidence="1">
    <location>
        <begin position="31"/>
        <end position="335"/>
    </location>
</feature>
<evidence type="ECO:0000313" key="2">
    <source>
        <dbReference type="EMBL" id="KIK56898.1"/>
    </source>
</evidence>
<dbReference type="OrthoDB" id="5360893at2759"/>
<name>A0A0D0CNN8_9AGAR</name>
<dbReference type="SUPFAM" id="SSF51658">
    <property type="entry name" value="Xylose isomerase-like"/>
    <property type="match status" value="1"/>
</dbReference>
<gene>
    <name evidence="2" type="ORF">GYMLUDRAFT_75937</name>
</gene>
<sequence length="339" mass="37775">MPLKYDGHDIPTCFATCSIGFNESHTLPLKLKALADAGFGAIELSMPDILAYGKMLHGREPGSKDFDTLVEIGKQIRTQTTEYGLKIVMLQPFANFEGWPKGSDERRDAFERAKGWMRIMEAVGTDMLQVGSSDAPGISSSFDDLASDLAELADLCAEKGFRIAYENWCWATRAPNWKDVWEIVKKADRANLGLCLDTFQSAGGEWGDPTTKSGVIEGITKSELDTRWNESLTELSNTIPAEKIFILQISDAYKVVPPLETKVNEEGLRPRGQWSHDYRPLPYDGGYLPVRDFLEAVLDTGFRGYLSVEVFDAKGQERYAAMGDYAQKAMESLQKLLQS</sequence>
<dbReference type="InterPro" id="IPR036237">
    <property type="entry name" value="Xyl_isomerase-like_sf"/>
</dbReference>
<evidence type="ECO:0000259" key="1">
    <source>
        <dbReference type="Pfam" id="PF01261"/>
    </source>
</evidence>
<organism evidence="2 3">
    <name type="scientific">Collybiopsis luxurians FD-317 M1</name>
    <dbReference type="NCBI Taxonomy" id="944289"/>
    <lineage>
        <taxon>Eukaryota</taxon>
        <taxon>Fungi</taxon>
        <taxon>Dikarya</taxon>
        <taxon>Basidiomycota</taxon>
        <taxon>Agaricomycotina</taxon>
        <taxon>Agaricomycetes</taxon>
        <taxon>Agaricomycetidae</taxon>
        <taxon>Agaricales</taxon>
        <taxon>Marasmiineae</taxon>
        <taxon>Omphalotaceae</taxon>
        <taxon>Collybiopsis</taxon>
        <taxon>Collybiopsis luxurians</taxon>
    </lineage>
</organism>
<accession>A0A0D0CNN8</accession>
<dbReference type="Pfam" id="PF01261">
    <property type="entry name" value="AP_endonuc_2"/>
    <property type="match status" value="1"/>
</dbReference>
<dbReference type="Proteomes" id="UP000053593">
    <property type="component" value="Unassembled WGS sequence"/>
</dbReference>